<dbReference type="PANTHER" id="PTHR13989:SF16">
    <property type="entry name" value="REPLICATION PROTEIN A2"/>
    <property type="match status" value="1"/>
</dbReference>
<dbReference type="GO" id="GO:0000781">
    <property type="term" value="C:chromosome, telomeric region"/>
    <property type="evidence" value="ECO:0007669"/>
    <property type="project" value="TreeGrafter"/>
</dbReference>
<dbReference type="InterPro" id="IPR012340">
    <property type="entry name" value="NA-bd_OB-fold"/>
</dbReference>
<dbReference type="SUPFAM" id="SSF50249">
    <property type="entry name" value="Nucleic acid-binding proteins"/>
    <property type="match status" value="1"/>
</dbReference>
<dbReference type="GO" id="GO:0006289">
    <property type="term" value="P:nucleotide-excision repair"/>
    <property type="evidence" value="ECO:0007669"/>
    <property type="project" value="TreeGrafter"/>
</dbReference>
<dbReference type="GO" id="GO:0006260">
    <property type="term" value="P:DNA replication"/>
    <property type="evidence" value="ECO:0007669"/>
    <property type="project" value="TreeGrafter"/>
</dbReference>
<keyword evidence="3" id="KW-0238">DNA-binding</keyword>
<evidence type="ECO:0000256" key="3">
    <source>
        <dbReference type="ARBA" id="ARBA00023125"/>
    </source>
</evidence>
<dbReference type="Gene3D" id="2.40.50.140">
    <property type="entry name" value="Nucleic acid-binding proteins"/>
    <property type="match status" value="1"/>
</dbReference>
<dbReference type="GO" id="GO:0005662">
    <property type="term" value="C:DNA replication factor A complex"/>
    <property type="evidence" value="ECO:0007669"/>
    <property type="project" value="TreeGrafter"/>
</dbReference>
<dbReference type="PANTHER" id="PTHR13989">
    <property type="entry name" value="REPLICATION PROTEIN A-RELATED"/>
    <property type="match status" value="1"/>
</dbReference>
<evidence type="ECO:0000313" key="7">
    <source>
        <dbReference type="EMBL" id="CAH1397588.1"/>
    </source>
</evidence>
<feature type="compositionally biased region" description="Polar residues" evidence="5">
    <location>
        <begin position="16"/>
        <end position="27"/>
    </location>
</feature>
<dbReference type="InterPro" id="IPR040260">
    <property type="entry name" value="RFA2-like"/>
</dbReference>
<dbReference type="InterPro" id="IPR036390">
    <property type="entry name" value="WH_DNA-bd_sf"/>
</dbReference>
<feature type="region of interest" description="Disordered" evidence="5">
    <location>
        <begin position="1"/>
        <end position="33"/>
    </location>
</feature>
<reference evidence="7" key="1">
    <citation type="submission" date="2022-01" db="EMBL/GenBank/DDBJ databases">
        <authorList>
            <person name="King R."/>
        </authorList>
    </citation>
    <scope>NUCLEOTIDE SEQUENCE</scope>
</reference>
<comment type="subcellular location">
    <subcellularLocation>
        <location evidence="1">Nucleus</location>
    </subcellularLocation>
</comment>
<keyword evidence="8" id="KW-1185">Reference proteome</keyword>
<dbReference type="GO" id="GO:0003697">
    <property type="term" value="F:single-stranded DNA binding"/>
    <property type="evidence" value="ECO:0007669"/>
    <property type="project" value="TreeGrafter"/>
</dbReference>
<dbReference type="SUPFAM" id="SSF46785">
    <property type="entry name" value="Winged helix' DNA-binding domain"/>
    <property type="match status" value="1"/>
</dbReference>
<dbReference type="InterPro" id="IPR014892">
    <property type="entry name" value="RPA_C"/>
</dbReference>
<dbReference type="Gene3D" id="1.10.10.10">
    <property type="entry name" value="Winged helix-like DNA-binding domain superfamily/Winged helix DNA-binding domain"/>
    <property type="match status" value="1"/>
</dbReference>
<evidence type="ECO:0000259" key="6">
    <source>
        <dbReference type="Pfam" id="PF08784"/>
    </source>
</evidence>
<evidence type="ECO:0000256" key="4">
    <source>
        <dbReference type="ARBA" id="ARBA00023242"/>
    </source>
</evidence>
<dbReference type="Pfam" id="PF08784">
    <property type="entry name" value="RPA_C"/>
    <property type="match status" value="1"/>
</dbReference>
<dbReference type="GO" id="GO:0035861">
    <property type="term" value="C:site of double-strand break"/>
    <property type="evidence" value="ECO:0007669"/>
    <property type="project" value="TreeGrafter"/>
</dbReference>
<evidence type="ECO:0000256" key="2">
    <source>
        <dbReference type="ARBA" id="ARBA00007815"/>
    </source>
</evidence>
<dbReference type="AlphaFoldDB" id="A0A9P0H8L8"/>
<name>A0A9P0H8L8_NEZVI</name>
<organism evidence="7 8">
    <name type="scientific">Nezara viridula</name>
    <name type="common">Southern green stink bug</name>
    <name type="synonym">Cimex viridulus</name>
    <dbReference type="NCBI Taxonomy" id="85310"/>
    <lineage>
        <taxon>Eukaryota</taxon>
        <taxon>Metazoa</taxon>
        <taxon>Ecdysozoa</taxon>
        <taxon>Arthropoda</taxon>
        <taxon>Hexapoda</taxon>
        <taxon>Insecta</taxon>
        <taxon>Pterygota</taxon>
        <taxon>Neoptera</taxon>
        <taxon>Paraneoptera</taxon>
        <taxon>Hemiptera</taxon>
        <taxon>Heteroptera</taxon>
        <taxon>Panheteroptera</taxon>
        <taxon>Pentatomomorpha</taxon>
        <taxon>Pentatomoidea</taxon>
        <taxon>Pentatomidae</taxon>
        <taxon>Pentatominae</taxon>
        <taxon>Nezara</taxon>
    </lineage>
</organism>
<feature type="domain" description="Replication protein A C-terminal" evidence="6">
    <location>
        <begin position="168"/>
        <end position="248"/>
    </location>
</feature>
<evidence type="ECO:0000256" key="1">
    <source>
        <dbReference type="ARBA" id="ARBA00004123"/>
    </source>
</evidence>
<sequence>MWGNDDSSFREEGGFDSTNNMFSSPGQQLEKASKPKCLADVTIRQIIEAPEDGIKIKDIEVQMVKIVGIVKQVEVTSVKVRYVIEDYTGSITGFVYLDNDTDSGSTVVENTYCTVVGSIRAQGGSKHIMIFSIVPVEDYGYILAHILEVIYMPLKLESLANKPEEKEIKQEMMSSYGTSTFQGNDMTSDIDPRYKRVFDVISKSMSENGMSINEIQTSLPNRLPMDQIRNALEYLVGEGHIFTTIDENHYKSIHSSC</sequence>
<accession>A0A9P0H8L8</accession>
<evidence type="ECO:0000313" key="8">
    <source>
        <dbReference type="Proteomes" id="UP001152798"/>
    </source>
</evidence>
<evidence type="ECO:0000256" key="5">
    <source>
        <dbReference type="SAM" id="MobiDB-lite"/>
    </source>
</evidence>
<dbReference type="EMBL" id="OV725079">
    <property type="protein sequence ID" value="CAH1397588.1"/>
    <property type="molecule type" value="Genomic_DNA"/>
</dbReference>
<gene>
    <name evidence="7" type="ORF">NEZAVI_LOCUS7384</name>
</gene>
<dbReference type="CDD" id="cd04478">
    <property type="entry name" value="RPA2_DBD_D"/>
    <property type="match status" value="1"/>
</dbReference>
<dbReference type="OrthoDB" id="25571at2759"/>
<keyword evidence="4" id="KW-0539">Nucleus</keyword>
<dbReference type="FunFam" id="1.10.10.10:FF:000168">
    <property type="entry name" value="Replication protein A 32 kDa subunit"/>
    <property type="match status" value="1"/>
</dbReference>
<proteinExistence type="inferred from homology"/>
<dbReference type="GO" id="GO:0000724">
    <property type="term" value="P:double-strand break repair via homologous recombination"/>
    <property type="evidence" value="ECO:0007669"/>
    <property type="project" value="TreeGrafter"/>
</dbReference>
<comment type="similarity">
    <text evidence="2">Belongs to the replication factor A protein 2 family.</text>
</comment>
<protein>
    <recommendedName>
        <fullName evidence="6">Replication protein A C-terminal domain-containing protein</fullName>
    </recommendedName>
</protein>
<dbReference type="InterPro" id="IPR036388">
    <property type="entry name" value="WH-like_DNA-bd_sf"/>
</dbReference>
<dbReference type="Proteomes" id="UP001152798">
    <property type="component" value="Chromosome 3"/>
</dbReference>